<feature type="domain" description="DUF5615" evidence="1">
    <location>
        <begin position="1"/>
        <end position="102"/>
    </location>
</feature>
<evidence type="ECO:0000313" key="2">
    <source>
        <dbReference type="EMBL" id="WPL17969.1"/>
    </source>
</evidence>
<dbReference type="Proteomes" id="UP001432180">
    <property type="component" value="Chromosome"/>
</dbReference>
<reference evidence="2 3" key="1">
    <citation type="journal article" date="2023" name="Microorganisms">
        <title>Thiorhodovibrio frisius and Trv. litoralis spp. nov., Two Novel Members from a Clade of Fastidious Purple Sulfur Bacteria That Exhibit Unique Red-Shifted Light-Harvesting Capabilities.</title>
        <authorList>
            <person name="Methner A."/>
            <person name="Kuzyk S.B."/>
            <person name="Petersen J."/>
            <person name="Bauer S."/>
            <person name="Brinkmann H."/>
            <person name="Sichau K."/>
            <person name="Wanner G."/>
            <person name="Wolf J."/>
            <person name="Neumann-Schaal M."/>
            <person name="Henke P."/>
            <person name="Tank M."/>
            <person name="Sproer C."/>
            <person name="Bunk B."/>
            <person name="Overmann J."/>
        </authorList>
    </citation>
    <scope>NUCLEOTIDE SEQUENCE [LARGE SCALE GENOMIC DNA]</scope>
    <source>
        <strain evidence="2 3">DSM 6702</strain>
    </source>
</reference>
<protein>
    <recommendedName>
        <fullName evidence="1">DUF5615 domain-containing protein</fullName>
    </recommendedName>
</protein>
<dbReference type="RefSeq" id="WP_328983765.1">
    <property type="nucleotide sequence ID" value="NZ_CP121472.1"/>
</dbReference>
<dbReference type="InterPro" id="IPR041049">
    <property type="entry name" value="DUF5615"/>
</dbReference>
<keyword evidence="3" id="KW-1185">Reference proteome</keyword>
<accession>A0ABZ0SCC6</accession>
<dbReference type="EMBL" id="CP121472">
    <property type="protein sequence ID" value="WPL17969.1"/>
    <property type="molecule type" value="Genomic_DNA"/>
</dbReference>
<name>A0ABZ0SCC6_9GAMM</name>
<evidence type="ECO:0000313" key="3">
    <source>
        <dbReference type="Proteomes" id="UP001432180"/>
    </source>
</evidence>
<proteinExistence type="predicted"/>
<evidence type="ECO:0000259" key="1">
    <source>
        <dbReference type="Pfam" id="PF18480"/>
    </source>
</evidence>
<gene>
    <name evidence="2" type="ORF">Thiowin_03017</name>
</gene>
<dbReference type="Pfam" id="PF18480">
    <property type="entry name" value="DUF5615"/>
    <property type="match status" value="1"/>
</dbReference>
<sequence>MRFLVDAQLPPALAHWLTESGHEAEHVGDLGLLEASDRIIWSQAVKTHATLITKYQDFVTLLSTHSNGTALIWIRLGNTTRRALLAWFAERLPDIEQALAAGESLIEIA</sequence>
<organism evidence="2 3">
    <name type="scientific">Thiorhodovibrio winogradskyi</name>
    <dbReference type="NCBI Taxonomy" id="77007"/>
    <lineage>
        <taxon>Bacteria</taxon>
        <taxon>Pseudomonadati</taxon>
        <taxon>Pseudomonadota</taxon>
        <taxon>Gammaproteobacteria</taxon>
        <taxon>Chromatiales</taxon>
        <taxon>Chromatiaceae</taxon>
        <taxon>Thiorhodovibrio</taxon>
    </lineage>
</organism>